<feature type="compositionally biased region" description="Basic and acidic residues" evidence="1">
    <location>
        <begin position="51"/>
        <end position="65"/>
    </location>
</feature>
<evidence type="ECO:0000313" key="2">
    <source>
        <dbReference type="EMBL" id="KAK6498309.1"/>
    </source>
</evidence>
<dbReference type="AlphaFoldDB" id="A0AAV9W2U5"/>
<comment type="caution">
    <text evidence="2">The sequence shown here is derived from an EMBL/GenBank/DDBJ whole genome shotgun (WGS) entry which is preliminary data.</text>
</comment>
<gene>
    <name evidence="2" type="ORF">TWF481_010900</name>
</gene>
<protein>
    <submittedName>
        <fullName evidence="2">Uncharacterized protein</fullName>
    </submittedName>
</protein>
<name>A0AAV9W2U5_9PEZI</name>
<sequence length="259" mass="29848">MEWESEGDAEIENNNSRYELLLEADLENLFKPSKSRPPEPSGFQGHGNLKNKAETLDGEGNKVPELDSNPKIFERKNQLGRSPLAPVGSRRAYQGNALRANRLVSKTVPQPCPKPRGKISPQERQRRLGYLPERMTTSVYEDLRSRSILFRQLRQKMILPPQVSDCFKRLVENAWKISNLEMRDRLEQYSFTDMCDMWRLQNLKPQEYIYHLGWKGTRLDEPEVIKYLVLIGKQSAAEPEPESAPESEPEVEPELSPGK</sequence>
<feature type="compositionally biased region" description="Acidic residues" evidence="1">
    <location>
        <begin position="239"/>
        <end position="253"/>
    </location>
</feature>
<feature type="region of interest" description="Disordered" evidence="1">
    <location>
        <begin position="30"/>
        <end position="92"/>
    </location>
</feature>
<evidence type="ECO:0000256" key="1">
    <source>
        <dbReference type="SAM" id="MobiDB-lite"/>
    </source>
</evidence>
<reference evidence="2 3" key="1">
    <citation type="submission" date="2023-08" db="EMBL/GenBank/DDBJ databases">
        <authorList>
            <person name="Palmer J.M."/>
        </authorList>
    </citation>
    <scope>NUCLEOTIDE SEQUENCE [LARGE SCALE GENOMIC DNA]</scope>
    <source>
        <strain evidence="2 3">TWF481</strain>
    </source>
</reference>
<keyword evidence="3" id="KW-1185">Reference proteome</keyword>
<evidence type="ECO:0000313" key="3">
    <source>
        <dbReference type="Proteomes" id="UP001370758"/>
    </source>
</evidence>
<organism evidence="2 3">
    <name type="scientific">Arthrobotrys musiformis</name>
    <dbReference type="NCBI Taxonomy" id="47236"/>
    <lineage>
        <taxon>Eukaryota</taxon>
        <taxon>Fungi</taxon>
        <taxon>Dikarya</taxon>
        <taxon>Ascomycota</taxon>
        <taxon>Pezizomycotina</taxon>
        <taxon>Orbiliomycetes</taxon>
        <taxon>Orbiliales</taxon>
        <taxon>Orbiliaceae</taxon>
        <taxon>Arthrobotrys</taxon>
    </lineage>
</organism>
<proteinExistence type="predicted"/>
<dbReference type="EMBL" id="JAVHJL010000008">
    <property type="protein sequence ID" value="KAK6498309.1"/>
    <property type="molecule type" value="Genomic_DNA"/>
</dbReference>
<dbReference type="Proteomes" id="UP001370758">
    <property type="component" value="Unassembled WGS sequence"/>
</dbReference>
<accession>A0AAV9W2U5</accession>
<feature type="region of interest" description="Disordered" evidence="1">
    <location>
        <begin position="236"/>
        <end position="259"/>
    </location>
</feature>